<comment type="caution">
    <text evidence="1">The sequence shown here is derived from an EMBL/GenBank/DDBJ whole genome shotgun (WGS) entry which is preliminary data.</text>
</comment>
<proteinExistence type="predicted"/>
<protein>
    <submittedName>
        <fullName evidence="1">Uncharacterized protein</fullName>
    </submittedName>
</protein>
<organism evidence="1">
    <name type="scientific">marine sediment metagenome</name>
    <dbReference type="NCBI Taxonomy" id="412755"/>
    <lineage>
        <taxon>unclassified sequences</taxon>
        <taxon>metagenomes</taxon>
        <taxon>ecological metagenomes</taxon>
    </lineage>
</organism>
<gene>
    <name evidence="1" type="ORF">LCGC14_1665410</name>
</gene>
<name>A0A0F9IFG9_9ZZZZ</name>
<evidence type="ECO:0000313" key="1">
    <source>
        <dbReference type="EMBL" id="KKM18469.1"/>
    </source>
</evidence>
<dbReference type="AlphaFoldDB" id="A0A0F9IFG9"/>
<accession>A0A0F9IFG9</accession>
<reference evidence="1" key="1">
    <citation type="journal article" date="2015" name="Nature">
        <title>Complex archaea that bridge the gap between prokaryotes and eukaryotes.</title>
        <authorList>
            <person name="Spang A."/>
            <person name="Saw J.H."/>
            <person name="Jorgensen S.L."/>
            <person name="Zaremba-Niedzwiedzka K."/>
            <person name="Martijn J."/>
            <person name="Lind A.E."/>
            <person name="van Eijk R."/>
            <person name="Schleper C."/>
            <person name="Guy L."/>
            <person name="Ettema T.J."/>
        </authorList>
    </citation>
    <scope>NUCLEOTIDE SEQUENCE</scope>
</reference>
<dbReference type="EMBL" id="LAZR01014216">
    <property type="protein sequence ID" value="KKM18469.1"/>
    <property type="molecule type" value="Genomic_DNA"/>
</dbReference>
<sequence length="153" mass="16603">MAEFIKPIIETAIAILQARTPALLRAAGLDEFVDFGQQFTGVAPNFPSVWVMPARTVFDADSQHMRHQAHQLQIKFGVSGTEPDDVTAAAMGYMQAIDGAIGASDPEDWQGVIQGGAVLRVFVQGHDYGALFERGGAMARFPELELIVETEEL</sequence>